<evidence type="ECO:0000313" key="2">
    <source>
        <dbReference type="Proteomes" id="UP000000331"/>
    </source>
</evidence>
<sequence length="87" mass="9981">MNMKQFEEIVKSAKKTNRDIIVYRKRADYKDLEKVVVSYRDLPTLLERYLGTYSNELTSNVTDAHVVDVRILEISNAGNHPQIGGVL</sequence>
<organism evidence="1 2">
    <name type="scientific">Brochothrix phage A9</name>
    <dbReference type="NCBI Taxonomy" id="857312"/>
    <lineage>
        <taxon>Viruses</taxon>
        <taxon>Duplodnaviria</taxon>
        <taxon>Heunggongvirae</taxon>
        <taxon>Uroviricota</taxon>
        <taxon>Caudoviricetes</taxon>
        <taxon>Herelleviridae</taxon>
        <taxon>Klumppvirus</taxon>
        <taxon>Klumppvirus A9</taxon>
    </lineage>
</organism>
<dbReference type="Proteomes" id="UP000000331">
    <property type="component" value="Segment"/>
</dbReference>
<proteinExistence type="predicted"/>
<dbReference type="RefSeq" id="YP_004301387.1">
    <property type="nucleotide sequence ID" value="NC_015253.1"/>
</dbReference>
<dbReference type="KEGG" id="vg:10359090"/>
<evidence type="ECO:0000313" key="1">
    <source>
        <dbReference type="EMBL" id="ADJ53094.1"/>
    </source>
</evidence>
<name>D9J0K1_9CAUD</name>
<protein>
    <submittedName>
        <fullName evidence="1">Gp54</fullName>
    </submittedName>
</protein>
<dbReference type="GeneID" id="10359090"/>
<keyword evidence="2" id="KW-1185">Reference proteome</keyword>
<reference evidence="1 2" key="1">
    <citation type="journal article" date="2010" name="J. Bacteriol.">
        <title>Brochothrix thermosphacta bacteriophages feature heterogeneous and highly mosaic genomes and utilize unique prophage insertion sites.</title>
        <authorList>
            <person name="Kilcher S."/>
            <person name="Loessner M.J."/>
            <person name="Klumpp J."/>
        </authorList>
    </citation>
    <scope>NUCLEOTIDE SEQUENCE [LARGE SCALE GENOMIC DNA]</scope>
</reference>
<accession>D9J0K1</accession>
<dbReference type="EMBL" id="HM242243">
    <property type="protein sequence ID" value="ADJ53094.1"/>
    <property type="molecule type" value="Genomic_DNA"/>
</dbReference>